<evidence type="ECO:0000256" key="2">
    <source>
        <dbReference type="ARBA" id="ARBA00008779"/>
    </source>
</evidence>
<dbReference type="CDD" id="cd16144">
    <property type="entry name" value="ARS_like"/>
    <property type="match status" value="1"/>
</dbReference>
<dbReference type="GO" id="GO:0046872">
    <property type="term" value="F:metal ion binding"/>
    <property type="evidence" value="ECO:0007669"/>
    <property type="project" value="UniProtKB-KW"/>
</dbReference>
<dbReference type="PROSITE" id="PS00523">
    <property type="entry name" value="SULFATASE_1"/>
    <property type="match status" value="1"/>
</dbReference>
<organism evidence="9 10">
    <name type="scientific">Blastopirellula marina</name>
    <dbReference type="NCBI Taxonomy" id="124"/>
    <lineage>
        <taxon>Bacteria</taxon>
        <taxon>Pseudomonadati</taxon>
        <taxon>Planctomycetota</taxon>
        <taxon>Planctomycetia</taxon>
        <taxon>Pirellulales</taxon>
        <taxon>Pirellulaceae</taxon>
        <taxon>Blastopirellula</taxon>
    </lineage>
</organism>
<dbReference type="InterPro" id="IPR024607">
    <property type="entry name" value="Sulfatase_CS"/>
</dbReference>
<dbReference type="Pfam" id="PF00884">
    <property type="entry name" value="Sulfatase"/>
    <property type="match status" value="1"/>
</dbReference>
<keyword evidence="3" id="KW-0479">Metal-binding</keyword>
<dbReference type="PANTHER" id="PTHR42693:SF42">
    <property type="entry name" value="ARYLSULFATASE G"/>
    <property type="match status" value="1"/>
</dbReference>
<dbReference type="GO" id="GO:0004065">
    <property type="term" value="F:arylsulfatase activity"/>
    <property type="evidence" value="ECO:0007669"/>
    <property type="project" value="TreeGrafter"/>
</dbReference>
<dbReference type="InterPro" id="IPR050738">
    <property type="entry name" value="Sulfatase"/>
</dbReference>
<evidence type="ECO:0000256" key="7">
    <source>
        <dbReference type="SAM" id="SignalP"/>
    </source>
</evidence>
<evidence type="ECO:0000259" key="8">
    <source>
        <dbReference type="Pfam" id="PF00884"/>
    </source>
</evidence>
<feature type="chain" id="PRO_5015578289" evidence="7">
    <location>
        <begin position="24"/>
        <end position="451"/>
    </location>
</feature>
<accession>A0A2S8GL70</accession>
<dbReference type="Proteomes" id="UP000237819">
    <property type="component" value="Unassembled WGS sequence"/>
</dbReference>
<feature type="signal peptide" evidence="7">
    <location>
        <begin position="1"/>
        <end position="23"/>
    </location>
</feature>
<name>A0A2S8GL70_9BACT</name>
<reference evidence="9 10" key="1">
    <citation type="submission" date="2018-02" db="EMBL/GenBank/DDBJ databases">
        <title>Comparative genomes isolates from brazilian mangrove.</title>
        <authorList>
            <person name="Araujo J.E."/>
            <person name="Taketani R.G."/>
            <person name="Silva M.C.P."/>
            <person name="Loureco M.V."/>
            <person name="Andreote F.D."/>
        </authorList>
    </citation>
    <scope>NUCLEOTIDE SEQUENCE [LARGE SCALE GENOMIC DNA]</scope>
    <source>
        <strain evidence="9 10">Nap-Phe MGV</strain>
    </source>
</reference>
<dbReference type="InterPro" id="IPR000917">
    <property type="entry name" value="Sulfatase_N"/>
</dbReference>
<comment type="caution">
    <text evidence="9">The sequence shown here is derived from an EMBL/GenBank/DDBJ whole genome shotgun (WGS) entry which is preliminary data.</text>
</comment>
<evidence type="ECO:0000256" key="5">
    <source>
        <dbReference type="ARBA" id="ARBA00022801"/>
    </source>
</evidence>
<sequence>MKATSLVFASCFCLIAAAAASQAAEKPNILLVMVDDMGWMDLHCQGNEKLRSPRIDALAKQGERFTSAYAAAPVCSPTRAALITGLAPARLHITQHGADGPQFWPKDRRVQPPATGFELSHATTTLAERLKASGYATGFFGKWHLGDDKKFWPTEHGFDVNLGGCGYGGPPTYFDPYRIPSLPPRKTGEYLSERLADEAIEFMRREQGEPMFVCLWTYNVHYPFEAPADLTAHYEGQEGPGLINPIYGGQVEATDRAVGRVLDELDRLGIADETLVIFTSDNGGWLGATDNRPLREGKGHLYEGGLRVPLIIRWPGVTEAGAVNETPVVSMDLTATILDAAGVRLPEDDSLDGETLRPLFKDETLQRDALYFHYPHFAFHQDNRPGSSIRSGKYKLILWYDDDSVELYDLEQDLSEQENLAASLPEVSQKLKTQLVGWLEETKAGLPEKRK</sequence>
<proteinExistence type="inferred from homology"/>
<feature type="domain" description="Sulfatase N-terminal" evidence="8">
    <location>
        <begin position="27"/>
        <end position="343"/>
    </location>
</feature>
<dbReference type="FunFam" id="3.40.720.10:FF:000065">
    <property type="entry name" value="Arylsulfatase A"/>
    <property type="match status" value="1"/>
</dbReference>
<dbReference type="RefSeq" id="WP_105336584.1">
    <property type="nucleotide sequence ID" value="NZ_PUHZ01000016.1"/>
</dbReference>
<evidence type="ECO:0000256" key="1">
    <source>
        <dbReference type="ARBA" id="ARBA00001913"/>
    </source>
</evidence>
<evidence type="ECO:0000313" key="10">
    <source>
        <dbReference type="Proteomes" id="UP000237819"/>
    </source>
</evidence>
<dbReference type="OrthoDB" id="9783154at2"/>
<dbReference type="InterPro" id="IPR017850">
    <property type="entry name" value="Alkaline_phosphatase_core_sf"/>
</dbReference>
<keyword evidence="6" id="KW-0106">Calcium</keyword>
<evidence type="ECO:0000313" key="9">
    <source>
        <dbReference type="EMBL" id="PQO45183.1"/>
    </source>
</evidence>
<dbReference type="AlphaFoldDB" id="A0A2S8GL70"/>
<evidence type="ECO:0000256" key="6">
    <source>
        <dbReference type="ARBA" id="ARBA00022837"/>
    </source>
</evidence>
<comment type="cofactor">
    <cofactor evidence="1">
        <name>Ca(2+)</name>
        <dbReference type="ChEBI" id="CHEBI:29108"/>
    </cofactor>
</comment>
<comment type="similarity">
    <text evidence="2">Belongs to the sulfatase family.</text>
</comment>
<evidence type="ECO:0000256" key="3">
    <source>
        <dbReference type="ARBA" id="ARBA00022723"/>
    </source>
</evidence>
<gene>
    <name evidence="9" type="ORF">C5Y93_16780</name>
</gene>
<dbReference type="EMBL" id="PUHZ01000016">
    <property type="protein sequence ID" value="PQO45183.1"/>
    <property type="molecule type" value="Genomic_DNA"/>
</dbReference>
<dbReference type="Gene3D" id="3.30.1120.10">
    <property type="match status" value="1"/>
</dbReference>
<keyword evidence="4 7" id="KW-0732">Signal</keyword>
<dbReference type="SUPFAM" id="SSF53649">
    <property type="entry name" value="Alkaline phosphatase-like"/>
    <property type="match status" value="1"/>
</dbReference>
<dbReference type="PANTHER" id="PTHR42693">
    <property type="entry name" value="ARYLSULFATASE FAMILY MEMBER"/>
    <property type="match status" value="1"/>
</dbReference>
<protein>
    <submittedName>
        <fullName evidence="9">N-acetylgalactosamine-6-sulfatase</fullName>
    </submittedName>
</protein>
<keyword evidence="5" id="KW-0378">Hydrolase</keyword>
<dbReference type="Gene3D" id="3.40.720.10">
    <property type="entry name" value="Alkaline Phosphatase, subunit A"/>
    <property type="match status" value="1"/>
</dbReference>
<evidence type="ECO:0000256" key="4">
    <source>
        <dbReference type="ARBA" id="ARBA00022729"/>
    </source>
</evidence>